<organism evidence="1 2">
    <name type="scientific">Dreissena polymorpha</name>
    <name type="common">Zebra mussel</name>
    <name type="synonym">Mytilus polymorpha</name>
    <dbReference type="NCBI Taxonomy" id="45954"/>
    <lineage>
        <taxon>Eukaryota</taxon>
        <taxon>Metazoa</taxon>
        <taxon>Spiralia</taxon>
        <taxon>Lophotrochozoa</taxon>
        <taxon>Mollusca</taxon>
        <taxon>Bivalvia</taxon>
        <taxon>Autobranchia</taxon>
        <taxon>Heteroconchia</taxon>
        <taxon>Euheterodonta</taxon>
        <taxon>Imparidentia</taxon>
        <taxon>Neoheterodontei</taxon>
        <taxon>Myida</taxon>
        <taxon>Dreissenoidea</taxon>
        <taxon>Dreissenidae</taxon>
        <taxon>Dreissena</taxon>
    </lineage>
</organism>
<dbReference type="AlphaFoldDB" id="A0A9D4JAX1"/>
<accession>A0A9D4JAX1</accession>
<evidence type="ECO:0000313" key="1">
    <source>
        <dbReference type="EMBL" id="KAH3801783.1"/>
    </source>
</evidence>
<comment type="caution">
    <text evidence="1">The sequence shown here is derived from an EMBL/GenBank/DDBJ whole genome shotgun (WGS) entry which is preliminary data.</text>
</comment>
<gene>
    <name evidence="1" type="ORF">DPMN_155445</name>
</gene>
<name>A0A9D4JAX1_DREPO</name>
<dbReference type="EMBL" id="JAIWYP010000007">
    <property type="protein sequence ID" value="KAH3801783.1"/>
    <property type="molecule type" value="Genomic_DNA"/>
</dbReference>
<sequence length="70" mass="7953">MENRVSSHGLNLTEKSKKDPVYKIHYLMLSVVFVKSLSCLFSADSISSELVSNLQDFSMRCRGMVDMMFA</sequence>
<reference evidence="1" key="2">
    <citation type="submission" date="2020-11" db="EMBL/GenBank/DDBJ databases">
        <authorList>
            <person name="McCartney M.A."/>
            <person name="Auch B."/>
            <person name="Kono T."/>
            <person name="Mallez S."/>
            <person name="Becker A."/>
            <person name="Gohl D.M."/>
            <person name="Silverstein K.A.T."/>
            <person name="Koren S."/>
            <person name="Bechman K.B."/>
            <person name="Herman A."/>
            <person name="Abrahante J.E."/>
            <person name="Garbe J."/>
        </authorList>
    </citation>
    <scope>NUCLEOTIDE SEQUENCE</scope>
    <source>
        <strain evidence="1">Duluth1</strain>
        <tissue evidence="1">Whole animal</tissue>
    </source>
</reference>
<keyword evidence="2" id="KW-1185">Reference proteome</keyword>
<proteinExistence type="predicted"/>
<protein>
    <submittedName>
        <fullName evidence="1">Uncharacterized protein</fullName>
    </submittedName>
</protein>
<reference evidence="1" key="1">
    <citation type="journal article" date="2019" name="bioRxiv">
        <title>The Genome of the Zebra Mussel, Dreissena polymorpha: A Resource for Invasive Species Research.</title>
        <authorList>
            <person name="McCartney M.A."/>
            <person name="Auch B."/>
            <person name="Kono T."/>
            <person name="Mallez S."/>
            <person name="Zhang Y."/>
            <person name="Obille A."/>
            <person name="Becker A."/>
            <person name="Abrahante J.E."/>
            <person name="Garbe J."/>
            <person name="Badalamenti J.P."/>
            <person name="Herman A."/>
            <person name="Mangelson H."/>
            <person name="Liachko I."/>
            <person name="Sullivan S."/>
            <person name="Sone E.D."/>
            <person name="Koren S."/>
            <person name="Silverstein K.A.T."/>
            <person name="Beckman K.B."/>
            <person name="Gohl D.M."/>
        </authorList>
    </citation>
    <scope>NUCLEOTIDE SEQUENCE</scope>
    <source>
        <strain evidence="1">Duluth1</strain>
        <tissue evidence="1">Whole animal</tissue>
    </source>
</reference>
<dbReference type="Proteomes" id="UP000828390">
    <property type="component" value="Unassembled WGS sequence"/>
</dbReference>
<evidence type="ECO:0000313" key="2">
    <source>
        <dbReference type="Proteomes" id="UP000828390"/>
    </source>
</evidence>